<proteinExistence type="predicted"/>
<organism evidence="1">
    <name type="scientific">marine sediment metagenome</name>
    <dbReference type="NCBI Taxonomy" id="412755"/>
    <lineage>
        <taxon>unclassified sequences</taxon>
        <taxon>metagenomes</taxon>
        <taxon>ecological metagenomes</taxon>
    </lineage>
</organism>
<accession>A0A0F9D036</accession>
<name>A0A0F9D036_9ZZZZ</name>
<comment type="caution">
    <text evidence="1">The sequence shown here is derived from an EMBL/GenBank/DDBJ whole genome shotgun (WGS) entry which is preliminary data.</text>
</comment>
<evidence type="ECO:0000313" key="1">
    <source>
        <dbReference type="EMBL" id="KKL55023.1"/>
    </source>
</evidence>
<feature type="non-terminal residue" evidence="1">
    <location>
        <position position="48"/>
    </location>
</feature>
<gene>
    <name evidence="1" type="ORF">LCGC14_2259530</name>
</gene>
<reference evidence="1" key="1">
    <citation type="journal article" date="2015" name="Nature">
        <title>Complex archaea that bridge the gap between prokaryotes and eukaryotes.</title>
        <authorList>
            <person name="Spang A."/>
            <person name="Saw J.H."/>
            <person name="Jorgensen S.L."/>
            <person name="Zaremba-Niedzwiedzka K."/>
            <person name="Martijn J."/>
            <person name="Lind A.E."/>
            <person name="van Eijk R."/>
            <person name="Schleper C."/>
            <person name="Guy L."/>
            <person name="Ettema T.J."/>
        </authorList>
    </citation>
    <scope>NUCLEOTIDE SEQUENCE</scope>
</reference>
<protein>
    <submittedName>
        <fullName evidence="1">Uncharacterized protein</fullName>
    </submittedName>
</protein>
<sequence length="48" mass="5171">MVIKGISEEEGEVIAVHGDSATIKIKSNKACDKCHLCERVSPAEMVVD</sequence>
<dbReference type="EMBL" id="LAZR01030988">
    <property type="protein sequence ID" value="KKL55023.1"/>
    <property type="molecule type" value="Genomic_DNA"/>
</dbReference>
<dbReference type="AlphaFoldDB" id="A0A0F9D036"/>